<reference evidence="2" key="1">
    <citation type="submission" date="2014-11" db="EMBL/GenBank/DDBJ databases">
        <authorList>
            <person name="Amaro Gonzalez C."/>
        </authorList>
    </citation>
    <scope>NUCLEOTIDE SEQUENCE</scope>
</reference>
<proteinExistence type="predicted"/>
<dbReference type="AlphaFoldDB" id="A0A0E9T004"/>
<feature type="region of interest" description="Disordered" evidence="1">
    <location>
        <begin position="1"/>
        <end position="28"/>
    </location>
</feature>
<sequence length="28" mass="3270">MHLKEQTQKKNNGHMMSLGTRRKTVDSL</sequence>
<evidence type="ECO:0000313" key="2">
    <source>
        <dbReference type="EMBL" id="JAH46240.1"/>
    </source>
</evidence>
<accession>A0A0E9T004</accession>
<organism evidence="2">
    <name type="scientific">Anguilla anguilla</name>
    <name type="common">European freshwater eel</name>
    <name type="synonym">Muraena anguilla</name>
    <dbReference type="NCBI Taxonomy" id="7936"/>
    <lineage>
        <taxon>Eukaryota</taxon>
        <taxon>Metazoa</taxon>
        <taxon>Chordata</taxon>
        <taxon>Craniata</taxon>
        <taxon>Vertebrata</taxon>
        <taxon>Euteleostomi</taxon>
        <taxon>Actinopterygii</taxon>
        <taxon>Neopterygii</taxon>
        <taxon>Teleostei</taxon>
        <taxon>Anguilliformes</taxon>
        <taxon>Anguillidae</taxon>
        <taxon>Anguilla</taxon>
    </lineage>
</organism>
<name>A0A0E9T004_ANGAN</name>
<dbReference type="EMBL" id="GBXM01062337">
    <property type="protein sequence ID" value="JAH46240.1"/>
    <property type="molecule type" value="Transcribed_RNA"/>
</dbReference>
<evidence type="ECO:0000256" key="1">
    <source>
        <dbReference type="SAM" id="MobiDB-lite"/>
    </source>
</evidence>
<protein>
    <submittedName>
        <fullName evidence="2">Uncharacterized protein</fullName>
    </submittedName>
</protein>
<reference evidence="2" key="2">
    <citation type="journal article" date="2015" name="Fish Shellfish Immunol.">
        <title>Early steps in the European eel (Anguilla anguilla)-Vibrio vulnificus interaction in the gills: Role of the RtxA13 toxin.</title>
        <authorList>
            <person name="Callol A."/>
            <person name="Pajuelo D."/>
            <person name="Ebbesson L."/>
            <person name="Teles M."/>
            <person name="MacKenzie S."/>
            <person name="Amaro C."/>
        </authorList>
    </citation>
    <scope>NUCLEOTIDE SEQUENCE</scope>
</reference>